<dbReference type="EMBL" id="CP163440">
    <property type="protein sequence ID" value="XDQ62809.1"/>
    <property type="molecule type" value="Genomic_DNA"/>
</dbReference>
<reference evidence="2" key="1">
    <citation type="submission" date="2024-07" db="EMBL/GenBank/DDBJ databases">
        <authorList>
            <person name="Yu S.T."/>
        </authorList>
    </citation>
    <scope>NUCLEOTIDE SEQUENCE</scope>
    <source>
        <strain evidence="2">R35</strain>
    </source>
</reference>
<feature type="transmembrane region" description="Helical" evidence="1">
    <location>
        <begin position="116"/>
        <end position="138"/>
    </location>
</feature>
<dbReference type="AlphaFoldDB" id="A0AB39SBQ9"/>
<proteinExistence type="predicted"/>
<dbReference type="RefSeq" id="WP_369259701.1">
    <property type="nucleotide sequence ID" value="NZ_CP163440.1"/>
</dbReference>
<gene>
    <name evidence="2" type="ORF">AB5J50_19400</name>
</gene>
<feature type="transmembrane region" description="Helical" evidence="1">
    <location>
        <begin position="6"/>
        <end position="24"/>
    </location>
</feature>
<organism evidence="2">
    <name type="scientific">Streptomyces sp. R35</name>
    <dbReference type="NCBI Taxonomy" id="3238630"/>
    <lineage>
        <taxon>Bacteria</taxon>
        <taxon>Bacillati</taxon>
        <taxon>Actinomycetota</taxon>
        <taxon>Actinomycetes</taxon>
        <taxon>Kitasatosporales</taxon>
        <taxon>Streptomycetaceae</taxon>
        <taxon>Streptomyces</taxon>
    </lineage>
</organism>
<evidence type="ECO:0000256" key="1">
    <source>
        <dbReference type="SAM" id="Phobius"/>
    </source>
</evidence>
<name>A0AB39SBQ9_9ACTN</name>
<protein>
    <submittedName>
        <fullName evidence="2">DUF3592 domain-containing protein</fullName>
    </submittedName>
</protein>
<evidence type="ECO:0000313" key="2">
    <source>
        <dbReference type="EMBL" id="XDQ62809.1"/>
    </source>
</evidence>
<keyword evidence="1" id="KW-1133">Transmembrane helix</keyword>
<keyword evidence="1" id="KW-0472">Membrane</keyword>
<keyword evidence="1" id="KW-0812">Transmembrane</keyword>
<sequence>MDFVFHILFPLMIVGIIWASCAIVRRTQERRAAWESGLTAEARVTRAWARTQMVNNVARRIQYHEYDFTAADGRAVRFEEAGGPAGRGVGDQTLVYYTQDRPEKATASEPRPGKDMAGAVFGLVFLGAGVIILIKVIVQYG</sequence>
<accession>A0AB39SBQ9</accession>